<feature type="compositionally biased region" description="Low complexity" evidence="1">
    <location>
        <begin position="602"/>
        <end position="613"/>
    </location>
</feature>
<feature type="compositionally biased region" description="Polar residues" evidence="1">
    <location>
        <begin position="1"/>
        <end position="11"/>
    </location>
</feature>
<accession>A0AAE0IY09</accession>
<feature type="compositionally biased region" description="Polar residues" evidence="1">
    <location>
        <begin position="456"/>
        <end position="471"/>
    </location>
</feature>
<feature type="compositionally biased region" description="Polar residues" evidence="1">
    <location>
        <begin position="372"/>
        <end position="396"/>
    </location>
</feature>
<feature type="region of interest" description="Disordered" evidence="1">
    <location>
        <begin position="319"/>
        <end position="427"/>
    </location>
</feature>
<feature type="compositionally biased region" description="Polar residues" evidence="1">
    <location>
        <begin position="483"/>
        <end position="493"/>
    </location>
</feature>
<feature type="region of interest" description="Disordered" evidence="1">
    <location>
        <begin position="602"/>
        <end position="636"/>
    </location>
</feature>
<dbReference type="EMBL" id="JAUEPO010000002">
    <property type="protein sequence ID" value="KAK3332631.1"/>
    <property type="molecule type" value="Genomic_DNA"/>
</dbReference>
<comment type="caution">
    <text evidence="2">The sequence shown here is derived from an EMBL/GenBank/DDBJ whole genome shotgun (WGS) entry which is preliminary data.</text>
</comment>
<organism evidence="2 3">
    <name type="scientific">Cercophora scortea</name>
    <dbReference type="NCBI Taxonomy" id="314031"/>
    <lineage>
        <taxon>Eukaryota</taxon>
        <taxon>Fungi</taxon>
        <taxon>Dikarya</taxon>
        <taxon>Ascomycota</taxon>
        <taxon>Pezizomycotina</taxon>
        <taxon>Sordariomycetes</taxon>
        <taxon>Sordariomycetidae</taxon>
        <taxon>Sordariales</taxon>
        <taxon>Lasiosphaeriaceae</taxon>
        <taxon>Cercophora</taxon>
    </lineage>
</organism>
<feature type="region of interest" description="Disordered" evidence="1">
    <location>
        <begin position="1"/>
        <end position="56"/>
    </location>
</feature>
<feature type="compositionally biased region" description="Basic residues" evidence="1">
    <location>
        <begin position="570"/>
        <end position="579"/>
    </location>
</feature>
<dbReference type="AlphaFoldDB" id="A0AAE0IY09"/>
<dbReference type="Proteomes" id="UP001286456">
    <property type="component" value="Unassembled WGS sequence"/>
</dbReference>
<gene>
    <name evidence="2" type="ORF">B0T19DRAFT_108072</name>
</gene>
<name>A0AAE0IY09_9PEZI</name>
<evidence type="ECO:0000256" key="1">
    <source>
        <dbReference type="SAM" id="MobiDB-lite"/>
    </source>
</evidence>
<sequence length="636" mass="68191">MTSVSSKQSGSRIPRAGHEESRDQTAVVHPQANQRSASRMRRWEERMDTGAAPIKSSSLSYHLVLPHSKSHDAQFPSQKAFPPTPFGSTQGESNLNSSRPNTNSSNQSFHAPTTPTKPTPSRRSHPLLLSHSVSVKISTLDHIRKPEVKAIMVAPSKLSREGDFFESGGEAATSGMDETTAQEVTESSRGNSCLQFFGGGNGETTSTKSGPINSIMVTTTVSVTSEVITEHSAPLGSSVTISAPARPRRLTLFSRDGAGDSTSPVKEKIHHFEVLNDPLARSGLTPLELPEPAARGTTSKLPSFDFSNFKLKPLSPCNKFSRVKGEQRGQAHTDPKGKGKEKRFSCFQPTTSSRDSHETTAPLMRKIHSHEQATNQEQSPFLGTTESPNTFYTATSKIAGKQPAVYRTTSHSSSERSSNLHTMPHRKSYGVLDRVSTWESVQQIGAQIPADPFTPSKATGTESALPPSNRSSIHRSAFKKANPFTQPAQTSTDDMVPPTAMPSPDLPPLTRASKRHSYNPSSFGKVAGNLFKKSAASPVLSAHEGQGEAVKPRRSSFSWGQRASAAAYGIKRRLSRASKSKPDSSDGEVMYVGIDDTVASAASASAPVPAPTTGGSVKRKPGKRGRGAEADGDDDE</sequence>
<evidence type="ECO:0000313" key="3">
    <source>
        <dbReference type="Proteomes" id="UP001286456"/>
    </source>
</evidence>
<proteinExistence type="predicted"/>
<feature type="compositionally biased region" description="Low complexity" evidence="1">
    <location>
        <begin position="407"/>
        <end position="417"/>
    </location>
</feature>
<feature type="region of interest" description="Disordered" evidence="1">
    <location>
        <begin position="538"/>
        <end position="589"/>
    </location>
</feature>
<reference evidence="2" key="2">
    <citation type="submission" date="2023-06" db="EMBL/GenBank/DDBJ databases">
        <authorList>
            <consortium name="Lawrence Berkeley National Laboratory"/>
            <person name="Haridas S."/>
            <person name="Hensen N."/>
            <person name="Bonometti L."/>
            <person name="Westerberg I."/>
            <person name="Brannstrom I.O."/>
            <person name="Guillou S."/>
            <person name="Cros-Aarteil S."/>
            <person name="Calhoun S."/>
            <person name="Kuo A."/>
            <person name="Mondo S."/>
            <person name="Pangilinan J."/>
            <person name="Riley R."/>
            <person name="Labutti K."/>
            <person name="Andreopoulos B."/>
            <person name="Lipzen A."/>
            <person name="Chen C."/>
            <person name="Yanf M."/>
            <person name="Daum C."/>
            <person name="Ng V."/>
            <person name="Clum A."/>
            <person name="Steindorff A."/>
            <person name="Ohm R."/>
            <person name="Martin F."/>
            <person name="Silar P."/>
            <person name="Natvig D."/>
            <person name="Lalanne C."/>
            <person name="Gautier V."/>
            <person name="Ament-Velasquez S.L."/>
            <person name="Kruys A."/>
            <person name="Hutchinson M.I."/>
            <person name="Powell A.J."/>
            <person name="Barry K."/>
            <person name="Miller A.N."/>
            <person name="Grigoriev I.V."/>
            <person name="Debuchy R."/>
            <person name="Gladieux P."/>
            <person name="Thoren M.H."/>
            <person name="Johannesson H."/>
        </authorList>
    </citation>
    <scope>NUCLEOTIDE SEQUENCE</scope>
    <source>
        <strain evidence="2">SMH4131-1</strain>
    </source>
</reference>
<feature type="compositionally biased region" description="Polar residues" evidence="1">
    <location>
        <begin position="86"/>
        <end position="111"/>
    </location>
</feature>
<feature type="region of interest" description="Disordered" evidence="1">
    <location>
        <begin position="448"/>
        <end position="522"/>
    </location>
</feature>
<evidence type="ECO:0000313" key="2">
    <source>
        <dbReference type="EMBL" id="KAK3332631.1"/>
    </source>
</evidence>
<feature type="compositionally biased region" description="Basic and acidic residues" evidence="1">
    <location>
        <begin position="323"/>
        <end position="344"/>
    </location>
</feature>
<feature type="region of interest" description="Disordered" evidence="1">
    <location>
        <begin position="70"/>
        <end position="125"/>
    </location>
</feature>
<protein>
    <submittedName>
        <fullName evidence="2">Uncharacterized protein</fullName>
    </submittedName>
</protein>
<keyword evidence="3" id="KW-1185">Reference proteome</keyword>
<reference evidence="2" key="1">
    <citation type="journal article" date="2023" name="Mol. Phylogenet. Evol.">
        <title>Genome-scale phylogeny and comparative genomics of the fungal order Sordariales.</title>
        <authorList>
            <person name="Hensen N."/>
            <person name="Bonometti L."/>
            <person name="Westerberg I."/>
            <person name="Brannstrom I.O."/>
            <person name="Guillou S."/>
            <person name="Cros-Aarteil S."/>
            <person name="Calhoun S."/>
            <person name="Haridas S."/>
            <person name="Kuo A."/>
            <person name="Mondo S."/>
            <person name="Pangilinan J."/>
            <person name="Riley R."/>
            <person name="LaButti K."/>
            <person name="Andreopoulos B."/>
            <person name="Lipzen A."/>
            <person name="Chen C."/>
            <person name="Yan M."/>
            <person name="Daum C."/>
            <person name="Ng V."/>
            <person name="Clum A."/>
            <person name="Steindorff A."/>
            <person name="Ohm R.A."/>
            <person name="Martin F."/>
            <person name="Silar P."/>
            <person name="Natvig D.O."/>
            <person name="Lalanne C."/>
            <person name="Gautier V."/>
            <person name="Ament-Velasquez S.L."/>
            <person name="Kruys A."/>
            <person name="Hutchinson M.I."/>
            <person name="Powell A.J."/>
            <person name="Barry K."/>
            <person name="Miller A.N."/>
            <person name="Grigoriev I.V."/>
            <person name="Debuchy R."/>
            <person name="Gladieux P."/>
            <person name="Hiltunen Thoren M."/>
            <person name="Johannesson H."/>
        </authorList>
    </citation>
    <scope>NUCLEOTIDE SEQUENCE</scope>
    <source>
        <strain evidence="2">SMH4131-1</strain>
    </source>
</reference>